<dbReference type="GO" id="GO:0006302">
    <property type="term" value="P:double-strand break repair"/>
    <property type="evidence" value="ECO:0007669"/>
    <property type="project" value="TreeGrafter"/>
</dbReference>
<reference evidence="10" key="1">
    <citation type="submission" date="2019-06" db="EMBL/GenBank/DDBJ databases">
        <title>The complete genome of Emcibacter congregatus ZYLT.</title>
        <authorList>
            <person name="Zhao Z."/>
        </authorList>
    </citation>
    <scope>NUCLEOTIDE SEQUENCE [LARGE SCALE GENOMIC DNA]</scope>
    <source>
        <strain evidence="10">MCCC 1A06723</strain>
    </source>
</reference>
<proteinExistence type="inferred from homology"/>
<name>A0A501PSJ0_9PROT</name>
<dbReference type="EMBL" id="VFIY01000004">
    <property type="protein sequence ID" value="TPD62691.1"/>
    <property type="molecule type" value="Genomic_DNA"/>
</dbReference>
<gene>
    <name evidence="7 9" type="primary">recO</name>
    <name evidence="9" type="ORF">FIV46_01030</name>
</gene>
<dbReference type="AlphaFoldDB" id="A0A501PSJ0"/>
<evidence type="ECO:0000256" key="2">
    <source>
        <dbReference type="ARBA" id="ARBA00021310"/>
    </source>
</evidence>
<dbReference type="Gene3D" id="1.20.1440.120">
    <property type="entry name" value="Recombination protein O, C-terminal domain"/>
    <property type="match status" value="1"/>
</dbReference>
<evidence type="ECO:0000259" key="8">
    <source>
        <dbReference type="Pfam" id="PF11967"/>
    </source>
</evidence>
<dbReference type="HAMAP" id="MF_00201">
    <property type="entry name" value="RecO"/>
    <property type="match status" value="1"/>
</dbReference>
<keyword evidence="5 7" id="KW-0234">DNA repair</keyword>
<evidence type="ECO:0000256" key="3">
    <source>
        <dbReference type="ARBA" id="ARBA00022763"/>
    </source>
</evidence>
<sequence>MDWRDEGIILSLRKHGEFDAIIEVLTRGHGRHGGLVKGGMGRRQRGSLQPGNEVEVHWRGRLESHLGTYQAELLQSRSAALLHQPQKLAVLNAVTALLSTCLPEREEHEPLLDGLIALLDVLEEGSGEVTDWGPLLVRWELGLLGELGFGLDLSQCAATGDTEDLVYVSPKSGRAVSRAAGRPYHDKMLALPPFLRGNGREVTAEDVRDGLHLTEFFLERHMLSPHNRKIPQARHMLMDYIL</sequence>
<dbReference type="InterPro" id="IPR037278">
    <property type="entry name" value="ARFGAP/RecO"/>
</dbReference>
<dbReference type="SUPFAM" id="SSF57863">
    <property type="entry name" value="ArfGap/RecO-like zinc finger"/>
    <property type="match status" value="1"/>
</dbReference>
<dbReference type="Proteomes" id="UP000319148">
    <property type="component" value="Unassembled WGS sequence"/>
</dbReference>
<dbReference type="InterPro" id="IPR012340">
    <property type="entry name" value="NA-bd_OB-fold"/>
</dbReference>
<dbReference type="Pfam" id="PF11967">
    <property type="entry name" value="RecO_N"/>
    <property type="match status" value="1"/>
</dbReference>
<protein>
    <recommendedName>
        <fullName evidence="2 7">DNA repair protein RecO</fullName>
    </recommendedName>
    <alternativeName>
        <fullName evidence="6 7">Recombination protein O</fullName>
    </alternativeName>
</protein>
<dbReference type="PANTHER" id="PTHR33991">
    <property type="entry name" value="DNA REPAIR PROTEIN RECO"/>
    <property type="match status" value="1"/>
</dbReference>
<organism evidence="9 10">
    <name type="scientific">Emcibacter nanhaiensis</name>
    <dbReference type="NCBI Taxonomy" id="1505037"/>
    <lineage>
        <taxon>Bacteria</taxon>
        <taxon>Pseudomonadati</taxon>
        <taxon>Pseudomonadota</taxon>
        <taxon>Alphaproteobacteria</taxon>
        <taxon>Emcibacterales</taxon>
        <taxon>Emcibacteraceae</taxon>
        <taxon>Emcibacter</taxon>
    </lineage>
</organism>
<evidence type="ECO:0000313" key="9">
    <source>
        <dbReference type="EMBL" id="TPD62691.1"/>
    </source>
</evidence>
<comment type="caution">
    <text evidence="9">The sequence shown here is derived from an EMBL/GenBank/DDBJ whole genome shotgun (WGS) entry which is preliminary data.</text>
</comment>
<dbReference type="NCBIfam" id="TIGR00613">
    <property type="entry name" value="reco"/>
    <property type="match status" value="1"/>
</dbReference>
<keyword evidence="10" id="KW-1185">Reference proteome</keyword>
<comment type="similarity">
    <text evidence="1 7">Belongs to the RecO family.</text>
</comment>
<comment type="function">
    <text evidence="7">Involved in DNA repair and RecF pathway recombination.</text>
</comment>
<dbReference type="OrthoDB" id="9804792at2"/>
<keyword evidence="3 7" id="KW-0227">DNA damage</keyword>
<dbReference type="RefSeq" id="WP_139937941.1">
    <property type="nucleotide sequence ID" value="NZ_JBHSYP010000022.1"/>
</dbReference>
<dbReference type="PANTHER" id="PTHR33991:SF1">
    <property type="entry name" value="DNA REPAIR PROTEIN RECO"/>
    <property type="match status" value="1"/>
</dbReference>
<evidence type="ECO:0000256" key="6">
    <source>
        <dbReference type="ARBA" id="ARBA00033409"/>
    </source>
</evidence>
<dbReference type="GO" id="GO:0043590">
    <property type="term" value="C:bacterial nucleoid"/>
    <property type="evidence" value="ECO:0007669"/>
    <property type="project" value="TreeGrafter"/>
</dbReference>
<dbReference type="GO" id="GO:0006310">
    <property type="term" value="P:DNA recombination"/>
    <property type="evidence" value="ECO:0007669"/>
    <property type="project" value="UniProtKB-UniRule"/>
</dbReference>
<dbReference type="InterPro" id="IPR003717">
    <property type="entry name" value="RecO"/>
</dbReference>
<dbReference type="Pfam" id="PF02565">
    <property type="entry name" value="RecO_C"/>
    <property type="match status" value="1"/>
</dbReference>
<dbReference type="SUPFAM" id="SSF50249">
    <property type="entry name" value="Nucleic acid-binding proteins"/>
    <property type="match status" value="1"/>
</dbReference>
<evidence type="ECO:0000256" key="4">
    <source>
        <dbReference type="ARBA" id="ARBA00023172"/>
    </source>
</evidence>
<evidence type="ECO:0000256" key="5">
    <source>
        <dbReference type="ARBA" id="ARBA00023204"/>
    </source>
</evidence>
<keyword evidence="4 7" id="KW-0233">DNA recombination</keyword>
<dbReference type="Gene3D" id="2.40.50.140">
    <property type="entry name" value="Nucleic acid-binding proteins"/>
    <property type="match status" value="1"/>
</dbReference>
<evidence type="ECO:0000256" key="1">
    <source>
        <dbReference type="ARBA" id="ARBA00007452"/>
    </source>
</evidence>
<evidence type="ECO:0000313" key="10">
    <source>
        <dbReference type="Proteomes" id="UP000319148"/>
    </source>
</evidence>
<evidence type="ECO:0000256" key="7">
    <source>
        <dbReference type="HAMAP-Rule" id="MF_00201"/>
    </source>
</evidence>
<dbReference type="InterPro" id="IPR022572">
    <property type="entry name" value="DNA_rep/recomb_RecO_N"/>
</dbReference>
<accession>A0A501PSJ0</accession>
<dbReference type="InterPro" id="IPR042242">
    <property type="entry name" value="RecO_C"/>
</dbReference>
<feature type="domain" description="DNA replication/recombination mediator RecO N-terminal" evidence="8">
    <location>
        <begin position="1"/>
        <end position="76"/>
    </location>
</feature>